<dbReference type="STRING" id="351160.RCIX1084"/>
<keyword evidence="4" id="KW-1003">Cell membrane</keyword>
<dbReference type="PROSITE" id="PS50112">
    <property type="entry name" value="PAS"/>
    <property type="match status" value="1"/>
</dbReference>
<accession>Q0W5E2</accession>
<dbReference type="InterPro" id="IPR000700">
    <property type="entry name" value="PAS-assoc_C"/>
</dbReference>
<dbReference type="CDD" id="cd06225">
    <property type="entry name" value="HAMP"/>
    <property type="match status" value="1"/>
</dbReference>
<feature type="domain" description="PAS" evidence="16">
    <location>
        <begin position="397"/>
        <end position="467"/>
    </location>
</feature>
<dbReference type="Pfam" id="PF00672">
    <property type="entry name" value="HAMP"/>
    <property type="match status" value="1"/>
</dbReference>
<dbReference type="eggNOG" id="arCOG02348">
    <property type="taxonomic scope" value="Archaea"/>
</dbReference>
<evidence type="ECO:0000259" key="15">
    <source>
        <dbReference type="PROSITE" id="PS50109"/>
    </source>
</evidence>
<keyword evidence="12" id="KW-0902">Two-component regulatory system</keyword>
<dbReference type="PANTHER" id="PTHR42878:SF7">
    <property type="entry name" value="SENSOR HISTIDINE KINASE GLRK"/>
    <property type="match status" value="1"/>
</dbReference>
<dbReference type="SUPFAM" id="SSF103190">
    <property type="entry name" value="Sensory domain-like"/>
    <property type="match status" value="1"/>
</dbReference>
<evidence type="ECO:0000256" key="7">
    <source>
        <dbReference type="ARBA" id="ARBA00022692"/>
    </source>
</evidence>
<dbReference type="InterPro" id="IPR005467">
    <property type="entry name" value="His_kinase_dom"/>
</dbReference>
<dbReference type="SMART" id="SM00387">
    <property type="entry name" value="HATPase_c"/>
    <property type="match status" value="1"/>
</dbReference>
<dbReference type="GO" id="GO:0004673">
    <property type="term" value="F:protein histidine kinase activity"/>
    <property type="evidence" value="ECO:0007669"/>
    <property type="project" value="UniProtKB-EC"/>
</dbReference>
<keyword evidence="6" id="KW-0808">Transferase</keyword>
<dbReference type="SUPFAM" id="SSF158472">
    <property type="entry name" value="HAMP domain-like"/>
    <property type="match status" value="1"/>
</dbReference>
<dbReference type="InterPro" id="IPR004358">
    <property type="entry name" value="Sig_transdc_His_kin-like_C"/>
</dbReference>
<evidence type="ECO:0000256" key="5">
    <source>
        <dbReference type="ARBA" id="ARBA00022553"/>
    </source>
</evidence>
<dbReference type="PANTHER" id="PTHR42878">
    <property type="entry name" value="TWO-COMPONENT HISTIDINE KINASE"/>
    <property type="match status" value="1"/>
</dbReference>
<dbReference type="GO" id="GO:0007234">
    <property type="term" value="P:osmosensory signaling via phosphorelay pathway"/>
    <property type="evidence" value="ECO:0007669"/>
    <property type="project" value="TreeGrafter"/>
</dbReference>
<dbReference type="PROSITE" id="PS50109">
    <property type="entry name" value="HIS_KIN"/>
    <property type="match status" value="1"/>
</dbReference>
<dbReference type="Pfam" id="PF02743">
    <property type="entry name" value="dCache_1"/>
    <property type="match status" value="1"/>
</dbReference>
<feature type="domain" description="PAC" evidence="17">
    <location>
        <begin position="471"/>
        <end position="523"/>
    </location>
</feature>
<feature type="domain" description="Histidine kinase" evidence="15">
    <location>
        <begin position="534"/>
        <end position="753"/>
    </location>
</feature>
<evidence type="ECO:0000259" key="16">
    <source>
        <dbReference type="PROSITE" id="PS50112"/>
    </source>
</evidence>
<keyword evidence="10" id="KW-0067">ATP-binding</keyword>
<dbReference type="GO" id="GO:0005886">
    <property type="term" value="C:plasma membrane"/>
    <property type="evidence" value="ECO:0007669"/>
    <property type="project" value="UniProtKB-SubCell"/>
</dbReference>
<dbReference type="EMBL" id="AM114193">
    <property type="protein sequence ID" value="CAJ36401.1"/>
    <property type="molecule type" value="Genomic_DNA"/>
</dbReference>
<name>Q0W5E2_METAR</name>
<evidence type="ECO:0000256" key="2">
    <source>
        <dbReference type="ARBA" id="ARBA00004651"/>
    </source>
</evidence>
<evidence type="ECO:0000256" key="3">
    <source>
        <dbReference type="ARBA" id="ARBA00012438"/>
    </source>
</evidence>
<evidence type="ECO:0000256" key="6">
    <source>
        <dbReference type="ARBA" id="ARBA00022679"/>
    </source>
</evidence>
<evidence type="ECO:0000256" key="4">
    <source>
        <dbReference type="ARBA" id="ARBA00022475"/>
    </source>
</evidence>
<dbReference type="Proteomes" id="UP000000663">
    <property type="component" value="Chromosome"/>
</dbReference>
<dbReference type="SUPFAM" id="SSF55874">
    <property type="entry name" value="ATPase domain of HSP90 chaperone/DNA topoisomerase II/histidine kinase"/>
    <property type="match status" value="1"/>
</dbReference>
<gene>
    <name evidence="19" type="ORF">RCIX1084</name>
</gene>
<keyword evidence="9 19" id="KW-0418">Kinase</keyword>
<evidence type="ECO:0000313" key="19">
    <source>
        <dbReference type="EMBL" id="CAJ36401.1"/>
    </source>
</evidence>
<evidence type="ECO:0000313" key="20">
    <source>
        <dbReference type="Proteomes" id="UP000000663"/>
    </source>
</evidence>
<protein>
    <recommendedName>
        <fullName evidence="3">histidine kinase</fullName>
        <ecNumber evidence="3">2.7.13.3</ecNumber>
    </recommendedName>
</protein>
<proteinExistence type="predicted"/>
<comment type="subcellular location">
    <subcellularLocation>
        <location evidence="2">Cell membrane</location>
        <topology evidence="2">Multi-pass membrane protein</topology>
    </subcellularLocation>
</comment>
<dbReference type="PRINTS" id="PR00344">
    <property type="entry name" value="BCTRLSENSOR"/>
</dbReference>
<dbReference type="SUPFAM" id="SSF55785">
    <property type="entry name" value="PYP-like sensor domain (PAS domain)"/>
    <property type="match status" value="1"/>
</dbReference>
<evidence type="ECO:0000256" key="14">
    <source>
        <dbReference type="SAM" id="Phobius"/>
    </source>
</evidence>
<organism evidence="19 20">
    <name type="scientific">Methanocella arvoryzae (strain DSM 22066 / NBRC 105507 / MRE50)</name>
    <dbReference type="NCBI Taxonomy" id="351160"/>
    <lineage>
        <taxon>Archaea</taxon>
        <taxon>Methanobacteriati</taxon>
        <taxon>Methanobacteriota</taxon>
        <taxon>Stenosarchaea group</taxon>
        <taxon>Methanomicrobia</taxon>
        <taxon>Methanocellales</taxon>
        <taxon>Methanocellaceae</taxon>
        <taxon>Methanocella</taxon>
    </lineage>
</organism>
<dbReference type="SMART" id="SM00304">
    <property type="entry name" value="HAMP"/>
    <property type="match status" value="1"/>
</dbReference>
<dbReference type="InterPro" id="IPR001610">
    <property type="entry name" value="PAC"/>
</dbReference>
<dbReference type="NCBIfam" id="TIGR00229">
    <property type="entry name" value="sensory_box"/>
    <property type="match status" value="1"/>
</dbReference>
<evidence type="ECO:0000256" key="11">
    <source>
        <dbReference type="ARBA" id="ARBA00022989"/>
    </source>
</evidence>
<dbReference type="CDD" id="cd18774">
    <property type="entry name" value="PDC2_HK_sensor"/>
    <property type="match status" value="1"/>
</dbReference>
<dbReference type="GO" id="GO:0000156">
    <property type="term" value="F:phosphorelay response regulator activity"/>
    <property type="evidence" value="ECO:0007669"/>
    <property type="project" value="TreeGrafter"/>
</dbReference>
<feature type="transmembrane region" description="Helical" evidence="14">
    <location>
        <begin position="291"/>
        <end position="317"/>
    </location>
</feature>
<dbReference type="CDD" id="cd00130">
    <property type="entry name" value="PAS"/>
    <property type="match status" value="1"/>
</dbReference>
<sequence>MRGMSRGNDHSTAKRWWQSIRVEIVLLVLLMTLPTILLGVAGTLYYQGILKQDIEDNQLGSAMTISALAPDYLQSSQLYLKSLADRILVIRAMENNDLVLLHSVAVYGNNSTRVRGIYFTDSNGKIIEGTSEVAGLIGADYYNHSYVSGVIKSGRPVIGDAEPGFDQRPMVPVGVPVVDANGTVLGVLVGIVDLEEYSQIMDESLAGRGQCAYLVNRTGHVMAHTNRSHAWMMTNFSSVPVVERVLGGGSGILEYENPVDRMLMIGAYAPVESFGWGVVVATPTEIAYRPVWGAAWIMAAMIGIFSVGAVLLGILVGNRIASPIASMSMAMKRVKESGDYRRLLPLERKDEVGDLARAFDDMVYTIRRNMAEQDASRREIEELARRQEASLAQLRESEARFRSYFESPLVGIAISSPDKQWLDLNDKACEILGYSREELLKMTWDMLTYPEDLSKNVELLDRVIAGEIDTYTLEKRFVRKDGSLVSTYLSAGCIRNPDRSVKYMLSIIQDITEEKRAEEALKDAKAQAELYLDLMGHDINNMNQIAIGFLEMALSTMDLSDDERELLDKPLRSIRNSSELISNVGKLQKAAGNQEFKMKRTDLCSVLGEVVRKSSDLPGRPITVNFECPPGSFVIANELLEDLFSNLIGNAIKHSDPGKPLTIDVRVSRQKEDDKDYYEISIEDNGPGIPDALKAKLFRRFERGQTKASGRGLGLYLVKTLAREFGGKVRVEDRVPGDSGQGAKFIVLLPVLAE</sequence>
<dbReference type="PROSITE" id="PS50885">
    <property type="entry name" value="HAMP"/>
    <property type="match status" value="1"/>
</dbReference>
<dbReference type="GO" id="GO:0005524">
    <property type="term" value="F:ATP binding"/>
    <property type="evidence" value="ECO:0007669"/>
    <property type="project" value="UniProtKB-KW"/>
</dbReference>
<keyword evidence="5" id="KW-0597">Phosphoprotein</keyword>
<dbReference type="Gene3D" id="6.10.340.10">
    <property type="match status" value="1"/>
</dbReference>
<dbReference type="SMART" id="SM00091">
    <property type="entry name" value="PAS"/>
    <property type="match status" value="1"/>
</dbReference>
<dbReference type="InterPro" id="IPR050351">
    <property type="entry name" value="BphY/WalK/GraS-like"/>
</dbReference>
<dbReference type="InterPro" id="IPR000014">
    <property type="entry name" value="PAS"/>
</dbReference>
<keyword evidence="13 14" id="KW-0472">Membrane</keyword>
<keyword evidence="11 14" id="KW-1133">Transmembrane helix</keyword>
<dbReference type="Pfam" id="PF08447">
    <property type="entry name" value="PAS_3"/>
    <property type="match status" value="1"/>
</dbReference>
<keyword evidence="8" id="KW-0547">Nucleotide-binding</keyword>
<evidence type="ECO:0000256" key="8">
    <source>
        <dbReference type="ARBA" id="ARBA00022741"/>
    </source>
</evidence>
<dbReference type="Gene3D" id="3.30.450.20">
    <property type="entry name" value="PAS domain"/>
    <property type="match status" value="2"/>
</dbReference>
<dbReference type="EC" id="2.7.13.3" evidence="3"/>
<dbReference type="InterPro" id="IPR036890">
    <property type="entry name" value="HATPase_C_sf"/>
</dbReference>
<evidence type="ECO:0000259" key="17">
    <source>
        <dbReference type="PROSITE" id="PS50113"/>
    </source>
</evidence>
<dbReference type="eggNOG" id="arCOG02320">
    <property type="taxonomic scope" value="Archaea"/>
</dbReference>
<dbReference type="InterPro" id="IPR003594">
    <property type="entry name" value="HATPase_dom"/>
</dbReference>
<dbReference type="InterPro" id="IPR035965">
    <property type="entry name" value="PAS-like_dom_sf"/>
</dbReference>
<dbReference type="AlphaFoldDB" id="Q0W5E2"/>
<evidence type="ECO:0000259" key="18">
    <source>
        <dbReference type="PROSITE" id="PS50885"/>
    </source>
</evidence>
<dbReference type="InterPro" id="IPR033479">
    <property type="entry name" value="dCache_1"/>
</dbReference>
<evidence type="ECO:0000256" key="1">
    <source>
        <dbReference type="ARBA" id="ARBA00000085"/>
    </source>
</evidence>
<dbReference type="GO" id="GO:0030295">
    <property type="term" value="F:protein kinase activator activity"/>
    <property type="evidence" value="ECO:0007669"/>
    <property type="project" value="TreeGrafter"/>
</dbReference>
<dbReference type="PROSITE" id="PS50113">
    <property type="entry name" value="PAC"/>
    <property type="match status" value="1"/>
</dbReference>
<dbReference type="Gene3D" id="3.30.565.10">
    <property type="entry name" value="Histidine kinase-like ATPase, C-terminal domain"/>
    <property type="match status" value="1"/>
</dbReference>
<dbReference type="SMART" id="SM00086">
    <property type="entry name" value="PAC"/>
    <property type="match status" value="1"/>
</dbReference>
<dbReference type="InterPro" id="IPR013655">
    <property type="entry name" value="PAS_fold_3"/>
</dbReference>
<dbReference type="InterPro" id="IPR029151">
    <property type="entry name" value="Sensor-like_sf"/>
</dbReference>
<dbReference type="KEGG" id="rci:RCIX1084"/>
<dbReference type="InterPro" id="IPR003660">
    <property type="entry name" value="HAMP_dom"/>
</dbReference>
<keyword evidence="20" id="KW-1185">Reference proteome</keyword>
<evidence type="ECO:0000256" key="13">
    <source>
        <dbReference type="ARBA" id="ARBA00023136"/>
    </source>
</evidence>
<evidence type="ECO:0000256" key="12">
    <source>
        <dbReference type="ARBA" id="ARBA00023012"/>
    </source>
</evidence>
<feature type="domain" description="HAMP" evidence="18">
    <location>
        <begin position="318"/>
        <end position="371"/>
    </location>
</feature>
<evidence type="ECO:0000256" key="10">
    <source>
        <dbReference type="ARBA" id="ARBA00022840"/>
    </source>
</evidence>
<dbReference type="CDD" id="cd00075">
    <property type="entry name" value="HATPase"/>
    <property type="match status" value="1"/>
</dbReference>
<comment type="catalytic activity">
    <reaction evidence="1">
        <text>ATP + protein L-histidine = ADP + protein N-phospho-L-histidine.</text>
        <dbReference type="EC" id="2.7.13.3"/>
    </reaction>
</comment>
<dbReference type="Pfam" id="PF02518">
    <property type="entry name" value="HATPase_c"/>
    <property type="match status" value="1"/>
</dbReference>
<keyword evidence="7 14" id="KW-0812">Transmembrane</keyword>
<reference evidence="19 20" key="1">
    <citation type="journal article" date="2006" name="Science">
        <title>Genome of rice cluster I archaea -- the key methane producers in the rice rhizosphere.</title>
        <authorList>
            <person name="Erkel C."/>
            <person name="Kube M."/>
            <person name="Reinhardt R."/>
            <person name="Liesack W."/>
        </authorList>
    </citation>
    <scope>NUCLEOTIDE SEQUENCE [LARGE SCALE GENOMIC DNA]</scope>
    <source>
        <strain evidence="20">DSM 22066 / NBRC 105507 / MRE50</strain>
    </source>
</reference>
<feature type="transmembrane region" description="Helical" evidence="14">
    <location>
        <begin position="24"/>
        <end position="46"/>
    </location>
</feature>
<evidence type="ECO:0000256" key="9">
    <source>
        <dbReference type="ARBA" id="ARBA00022777"/>
    </source>
</evidence>